<organism evidence="2 3">
    <name type="scientific">Metabacillus fastidiosus</name>
    <dbReference type="NCBI Taxonomy" id="1458"/>
    <lineage>
        <taxon>Bacteria</taxon>
        <taxon>Bacillati</taxon>
        <taxon>Bacillota</taxon>
        <taxon>Bacilli</taxon>
        <taxon>Bacillales</taxon>
        <taxon>Bacillaceae</taxon>
        <taxon>Metabacillus</taxon>
    </lineage>
</organism>
<dbReference type="SUPFAM" id="SSF88713">
    <property type="entry name" value="Glycoside hydrolase/deacetylase"/>
    <property type="match status" value="1"/>
</dbReference>
<dbReference type="HAMAP" id="MF_00691">
    <property type="entry name" value="PxpA"/>
    <property type="match status" value="1"/>
</dbReference>
<comment type="function">
    <text evidence="1">Catalyzes the cleavage of 5-oxoproline to form L-glutamate coupled to the hydrolysis of ATP to ADP and inorganic phosphate.</text>
</comment>
<keyword evidence="1" id="KW-0067">ATP-binding</keyword>
<dbReference type="PANTHER" id="PTHR30292">
    <property type="entry name" value="UNCHARACTERIZED PROTEIN YBGL-RELATED"/>
    <property type="match status" value="1"/>
</dbReference>
<proteinExistence type="inferred from homology"/>
<keyword evidence="1 2" id="KW-0378">Hydrolase</keyword>
<dbReference type="EC" id="3.5.2.9" evidence="1"/>
<comment type="subunit">
    <text evidence="1">Forms a complex composed of PxpA, PxpB and PxpC.</text>
</comment>
<dbReference type="RefSeq" id="WP_328015814.1">
    <property type="nucleotide sequence ID" value="NZ_JARTFS010000018.1"/>
</dbReference>
<comment type="caution">
    <text evidence="2">The sequence shown here is derived from an EMBL/GenBank/DDBJ whole genome shotgun (WGS) entry which is preliminary data.</text>
</comment>
<dbReference type="CDD" id="cd10787">
    <property type="entry name" value="LamB_YcsF_like"/>
    <property type="match status" value="1"/>
</dbReference>
<dbReference type="InterPro" id="IPR005501">
    <property type="entry name" value="LamB/YcsF/PxpA-like"/>
</dbReference>
<evidence type="ECO:0000313" key="3">
    <source>
        <dbReference type="Proteomes" id="UP001342826"/>
    </source>
</evidence>
<keyword evidence="1" id="KW-0547">Nucleotide-binding</keyword>
<dbReference type="NCBIfam" id="NF003813">
    <property type="entry name" value="PRK05406.1-2"/>
    <property type="match status" value="1"/>
</dbReference>
<sequence>MYEIDLNCDMGESFGSYTLGQDERIIRFITSANIACGFHAGDPAIMRKTVKLALEHDVNIGAHPGFQDLVGFGRRKMELTAKEVHDIVTYQIGALQAFTQAEGGKLNHVKPHGALYNMAAIDPALAEAIAEAVYKINSELILYGLAGSELIRAGERIGIKTANEVFADRTYQHDGTLTSRNEKNALITNEDEAVNQVIQMIKQRKVRTVGGDEISIQADTICIHGDGENASLFAEKINEKLLENNIYIRTIKRR</sequence>
<name>A0ABU6P2R0_9BACI</name>
<dbReference type="NCBIfam" id="NF003814">
    <property type="entry name" value="PRK05406.1-3"/>
    <property type="match status" value="1"/>
</dbReference>
<accession>A0ABU6P2R0</accession>
<evidence type="ECO:0000313" key="2">
    <source>
        <dbReference type="EMBL" id="MED4403641.1"/>
    </source>
</evidence>
<dbReference type="Proteomes" id="UP001342826">
    <property type="component" value="Unassembled WGS sequence"/>
</dbReference>
<dbReference type="PANTHER" id="PTHR30292:SF0">
    <property type="entry name" value="5-OXOPROLINASE SUBUNIT A"/>
    <property type="match status" value="1"/>
</dbReference>
<dbReference type="Gene3D" id="3.20.20.370">
    <property type="entry name" value="Glycoside hydrolase/deacetylase"/>
    <property type="match status" value="1"/>
</dbReference>
<comment type="catalytic activity">
    <reaction evidence="1">
        <text>5-oxo-L-proline + ATP + 2 H2O = L-glutamate + ADP + phosphate + H(+)</text>
        <dbReference type="Rhea" id="RHEA:10348"/>
        <dbReference type="ChEBI" id="CHEBI:15377"/>
        <dbReference type="ChEBI" id="CHEBI:15378"/>
        <dbReference type="ChEBI" id="CHEBI:29985"/>
        <dbReference type="ChEBI" id="CHEBI:30616"/>
        <dbReference type="ChEBI" id="CHEBI:43474"/>
        <dbReference type="ChEBI" id="CHEBI:58402"/>
        <dbReference type="ChEBI" id="CHEBI:456216"/>
        <dbReference type="EC" id="3.5.2.9"/>
    </reaction>
</comment>
<dbReference type="Pfam" id="PF03746">
    <property type="entry name" value="LamB_YcsF"/>
    <property type="match status" value="1"/>
</dbReference>
<keyword evidence="3" id="KW-1185">Reference proteome</keyword>
<dbReference type="InterPro" id="IPR011330">
    <property type="entry name" value="Glyco_hydro/deAcase_b/a-brl"/>
</dbReference>
<reference evidence="2 3" key="1">
    <citation type="submission" date="2023-03" db="EMBL/GenBank/DDBJ databases">
        <title>Bacillus Genome Sequencing.</title>
        <authorList>
            <person name="Dunlap C."/>
        </authorList>
    </citation>
    <scope>NUCLEOTIDE SEQUENCE [LARGE SCALE GENOMIC DNA]</scope>
    <source>
        <strain evidence="2 3">NRS-1717</strain>
    </source>
</reference>
<dbReference type="GO" id="GO:0017168">
    <property type="term" value="F:5-oxoprolinase (ATP-hydrolyzing) activity"/>
    <property type="evidence" value="ECO:0007669"/>
    <property type="project" value="UniProtKB-EC"/>
</dbReference>
<dbReference type="EMBL" id="JARTFS010000018">
    <property type="protein sequence ID" value="MED4403641.1"/>
    <property type="molecule type" value="Genomic_DNA"/>
</dbReference>
<evidence type="ECO:0000256" key="1">
    <source>
        <dbReference type="HAMAP-Rule" id="MF_00691"/>
    </source>
</evidence>
<gene>
    <name evidence="1 2" type="primary">pxpA</name>
    <name evidence="2" type="ORF">P9271_20225</name>
</gene>
<comment type="similarity">
    <text evidence="1">Belongs to the LamB/PxpA family.</text>
</comment>
<dbReference type="NCBIfam" id="NF003816">
    <property type="entry name" value="PRK05406.1-5"/>
    <property type="match status" value="1"/>
</dbReference>
<protein>
    <recommendedName>
        <fullName evidence="1">5-oxoprolinase subunit A</fullName>
        <shortName evidence="1">5-OPase subunit A</shortName>
        <ecNumber evidence="1">3.5.2.9</ecNumber>
    </recommendedName>
    <alternativeName>
        <fullName evidence="1">5-oxoprolinase (ATP-hydrolyzing) subunit A</fullName>
    </alternativeName>
</protein>